<evidence type="ECO:0000256" key="1">
    <source>
        <dbReference type="SAM" id="MobiDB-lite"/>
    </source>
</evidence>
<name>A0A0F9QTB1_9ZZZZ</name>
<protein>
    <submittedName>
        <fullName evidence="2">Uncharacterized protein</fullName>
    </submittedName>
</protein>
<evidence type="ECO:0000313" key="2">
    <source>
        <dbReference type="EMBL" id="KKN40252.1"/>
    </source>
</evidence>
<organism evidence="2">
    <name type="scientific">marine sediment metagenome</name>
    <dbReference type="NCBI Taxonomy" id="412755"/>
    <lineage>
        <taxon>unclassified sequences</taxon>
        <taxon>metagenomes</taxon>
        <taxon>ecological metagenomes</taxon>
    </lineage>
</organism>
<comment type="caution">
    <text evidence="2">The sequence shown here is derived from an EMBL/GenBank/DDBJ whole genome shotgun (WGS) entry which is preliminary data.</text>
</comment>
<dbReference type="AlphaFoldDB" id="A0A0F9QTB1"/>
<gene>
    <name evidence="2" type="ORF">LCGC14_0735320</name>
</gene>
<feature type="region of interest" description="Disordered" evidence="1">
    <location>
        <begin position="1"/>
        <end position="32"/>
    </location>
</feature>
<accession>A0A0F9QTB1</accession>
<dbReference type="EMBL" id="LAZR01001715">
    <property type="protein sequence ID" value="KKN40252.1"/>
    <property type="molecule type" value="Genomic_DNA"/>
</dbReference>
<sequence>MSRRSTVNQSKDAEREVARQLGGRRLHSGEWKRKSGDVDVIGTFFLAQVKHRSGVPNYIIEGMNQIQEAATEREELRRLEPGIVAHPDALLVLRTKPGQGKPSRTFVIQEIEDWLREPSP</sequence>
<reference evidence="2" key="1">
    <citation type="journal article" date="2015" name="Nature">
        <title>Complex archaea that bridge the gap between prokaryotes and eukaryotes.</title>
        <authorList>
            <person name="Spang A."/>
            <person name="Saw J.H."/>
            <person name="Jorgensen S.L."/>
            <person name="Zaremba-Niedzwiedzka K."/>
            <person name="Martijn J."/>
            <person name="Lind A.E."/>
            <person name="van Eijk R."/>
            <person name="Schleper C."/>
            <person name="Guy L."/>
            <person name="Ettema T.J."/>
        </authorList>
    </citation>
    <scope>NUCLEOTIDE SEQUENCE</scope>
</reference>
<proteinExistence type="predicted"/>
<feature type="compositionally biased region" description="Polar residues" evidence="1">
    <location>
        <begin position="1"/>
        <end position="10"/>
    </location>
</feature>